<dbReference type="InterPro" id="IPR011990">
    <property type="entry name" value="TPR-like_helical_dom_sf"/>
</dbReference>
<dbReference type="GO" id="GO:0030234">
    <property type="term" value="F:enzyme regulator activity"/>
    <property type="evidence" value="ECO:0007669"/>
    <property type="project" value="TreeGrafter"/>
</dbReference>
<keyword evidence="2" id="KW-0133">Cell shape</keyword>
<dbReference type="GO" id="GO:0031241">
    <property type="term" value="C:periplasmic side of cell outer membrane"/>
    <property type="evidence" value="ECO:0007669"/>
    <property type="project" value="TreeGrafter"/>
</dbReference>
<dbReference type="Proteomes" id="UP000028012">
    <property type="component" value="Unassembled WGS sequence"/>
</dbReference>
<keyword evidence="5" id="KW-0564">Palmitate</keyword>
<dbReference type="AlphaFoldDB" id="A0A098Q2X1"/>
<evidence type="ECO:0000256" key="1">
    <source>
        <dbReference type="ARBA" id="ARBA00022729"/>
    </source>
</evidence>
<evidence type="ECO:0000256" key="6">
    <source>
        <dbReference type="ARBA" id="ARBA00023237"/>
    </source>
</evidence>
<dbReference type="CDD" id="cd06339">
    <property type="entry name" value="PBP1_YraM_LppC_lipoprotein-like"/>
    <property type="match status" value="1"/>
</dbReference>
<dbReference type="STRING" id="325777.GW15_0203250"/>
<evidence type="ECO:0000313" key="9">
    <source>
        <dbReference type="Proteomes" id="UP000028012"/>
    </source>
</evidence>
<keyword evidence="1" id="KW-0732">Signal</keyword>
<dbReference type="SUPFAM" id="SSF53822">
    <property type="entry name" value="Periplasmic binding protein-like I"/>
    <property type="match status" value="1"/>
</dbReference>
<dbReference type="PROSITE" id="PS51257">
    <property type="entry name" value="PROKAR_LIPOPROTEIN"/>
    <property type="match status" value="1"/>
</dbReference>
<keyword evidence="3" id="KW-0573">Peptidoglycan synthesis</keyword>
<keyword evidence="7 8" id="KW-0449">Lipoprotein</keyword>
<organism evidence="8 9">
    <name type="scientific">Xanthomonas axonopodis pv. vasculorum</name>
    <dbReference type="NCBI Taxonomy" id="325777"/>
    <lineage>
        <taxon>Bacteria</taxon>
        <taxon>Pseudomonadati</taxon>
        <taxon>Pseudomonadota</taxon>
        <taxon>Gammaproteobacteria</taxon>
        <taxon>Lysobacterales</taxon>
        <taxon>Lysobacteraceae</taxon>
        <taxon>Xanthomonas</taxon>
    </lineage>
</organism>
<evidence type="ECO:0000256" key="2">
    <source>
        <dbReference type="ARBA" id="ARBA00022960"/>
    </source>
</evidence>
<comment type="caution">
    <text evidence="8">The sequence shown here is derived from an EMBL/GenBank/DDBJ whole genome shotgun (WGS) entry which is preliminary data.</text>
</comment>
<dbReference type="GO" id="GO:0009252">
    <property type="term" value="P:peptidoglycan biosynthetic process"/>
    <property type="evidence" value="ECO:0007669"/>
    <property type="project" value="UniProtKB-KW"/>
</dbReference>
<proteinExistence type="predicted"/>
<dbReference type="eggNOG" id="COG3107">
    <property type="taxonomic scope" value="Bacteria"/>
</dbReference>
<dbReference type="InterPro" id="IPR028082">
    <property type="entry name" value="Peripla_BP_I"/>
</dbReference>
<dbReference type="Pfam" id="PF04348">
    <property type="entry name" value="LppC"/>
    <property type="match status" value="1"/>
</dbReference>
<evidence type="ECO:0000256" key="4">
    <source>
        <dbReference type="ARBA" id="ARBA00023136"/>
    </source>
</evidence>
<protein>
    <submittedName>
        <fullName evidence="8">Lppc lipoprotein</fullName>
    </submittedName>
</protein>
<sequence length="576" mass="59725">MNKRVARISALSLMVILAAGCATSSVTPTASPTQSAALALLDQGKPRDAAQQLEAEAASASGAQRSRLLAAAAFGWHDAGDDARARTLLAQVNPRQLSGEERARFGLLTGELAVLDKQGAQALQALGDSPHGLTQPLQTRWLVARAAALEATGDLFGAAEARARADASLTGTARSDNQRAIVRLLAALDDATLKGRTAALPAGDPLYNFAGRALISRGLALPRAFERDAQWGFDTSKRPPVERDGYRPPVKLGVLLPITGNLATAAAPVRDGLLAGYYAETRRRPEVQFFDTAGTAAGANAAYDKAVNAGVDYVVGPLGRDEVSALFARGQLAVPVLALNRPSDNKAPPTGSAGFSLAPEDDGIMAAEYLLSHERRNVLIVGTSDDNGKRTIKAFRDRFSERGGTVAGSISVADAPGDIGAQLRNYGTADAVFLAVRGNTARALAPQLALAGFAGKSRVGTSQLVAGTGKVEDDLALDGIVYPSETWTALGVSGLPAVSQVASTLPSARGPAARLFAFGYDAWKITAYLEKLATGTDGGLRGATGTLHLDGFGNVLRTPAWSTFSGGRPTPIADGR</sequence>
<dbReference type="EMBL" id="JPHD02000032">
    <property type="protein sequence ID" value="KGE53213.1"/>
    <property type="molecule type" value="Genomic_DNA"/>
</dbReference>
<accession>A0A098Q2X1</accession>
<dbReference type="Gene3D" id="1.25.40.10">
    <property type="entry name" value="Tetratricopeptide repeat domain"/>
    <property type="match status" value="1"/>
</dbReference>
<dbReference type="HOGENOM" id="CLU_026091_2_2_6"/>
<evidence type="ECO:0000313" key="8">
    <source>
        <dbReference type="EMBL" id="KGE53213.1"/>
    </source>
</evidence>
<reference evidence="8 9" key="1">
    <citation type="submission" date="2014-09" db="EMBL/GenBank/DDBJ databases">
        <title>A draft genome sequence for Xanthomonas axonopodis pv. vasculorum NCPPB 900.</title>
        <authorList>
            <person name="Harrison J."/>
            <person name="Studholme D.J."/>
        </authorList>
    </citation>
    <scope>NUCLEOTIDE SEQUENCE [LARGE SCALE GENOMIC DNA]</scope>
    <source>
        <strain evidence="8 9">NCPPB 900</strain>
    </source>
</reference>
<evidence type="ECO:0000256" key="3">
    <source>
        <dbReference type="ARBA" id="ARBA00022984"/>
    </source>
</evidence>
<dbReference type="PANTHER" id="PTHR38038">
    <property type="entry name" value="PENICILLIN-BINDING PROTEIN ACTIVATOR LPOA"/>
    <property type="match status" value="1"/>
</dbReference>
<gene>
    <name evidence="8" type="ORF">GW15_0203250</name>
</gene>
<dbReference type="PANTHER" id="PTHR38038:SF1">
    <property type="entry name" value="PENICILLIN-BINDING PROTEIN ACTIVATOR LPOA"/>
    <property type="match status" value="1"/>
</dbReference>
<keyword evidence="6" id="KW-0998">Cell outer membrane</keyword>
<dbReference type="InterPro" id="IPR007443">
    <property type="entry name" value="LpoA"/>
</dbReference>
<dbReference type="GO" id="GO:0008360">
    <property type="term" value="P:regulation of cell shape"/>
    <property type="evidence" value="ECO:0007669"/>
    <property type="project" value="UniProtKB-KW"/>
</dbReference>
<keyword evidence="4" id="KW-0472">Membrane</keyword>
<dbReference type="Gene3D" id="3.40.50.2300">
    <property type="match status" value="2"/>
</dbReference>
<evidence type="ECO:0000256" key="7">
    <source>
        <dbReference type="ARBA" id="ARBA00023288"/>
    </source>
</evidence>
<evidence type="ECO:0000256" key="5">
    <source>
        <dbReference type="ARBA" id="ARBA00023139"/>
    </source>
</evidence>
<name>A0A098Q2X1_9XANT</name>